<accession>A0ACC2PU84</accession>
<reference evidence="1" key="1">
    <citation type="submission" date="2023-04" db="EMBL/GenBank/DDBJ databases">
        <title>A chromosome-level genome assembly of the parasitoid wasp Eretmocerus hayati.</title>
        <authorList>
            <person name="Zhong Y."/>
            <person name="Liu S."/>
            <person name="Liu Y."/>
        </authorList>
    </citation>
    <scope>NUCLEOTIDE SEQUENCE</scope>
    <source>
        <strain evidence="1">ZJU_SS_LIU_2023</strain>
    </source>
</reference>
<protein>
    <submittedName>
        <fullName evidence="1">Uncharacterized protein</fullName>
    </submittedName>
</protein>
<proteinExistence type="predicted"/>
<gene>
    <name evidence="1" type="ORF">QAD02_022969</name>
</gene>
<dbReference type="EMBL" id="CM056741">
    <property type="protein sequence ID" value="KAJ8687175.1"/>
    <property type="molecule type" value="Genomic_DNA"/>
</dbReference>
<sequence length="3119" mass="345823">MSLSSPPQSARGMNGPTMGVLGQLMGSSAPPPPPMVPTPRQSYPSCKGSCCQPPPPHNMGYRPPPPTVPPPGMLKYDTSLHDKYKQPPPQYHQPGPNGALMHNGAVMGLQNPVTGAIPPGLGPSAYYGAQLARGDLTSDYGPDAKEPGSPMSLQQSKQAYMQKLAMQRLSVESHLREYATRYPGYKNHREYQEYVLRHREIIRLQQSMDPTNVMAPINLQFDQNGMLINSSLMAAYGPSAVQQSGIVMPNSLSPGKDAPPNPYDADDERSPIETINSPEPDDVPTIHIADSIDDPASALVKGAFHNVDSADMRSIEELVNKSADEALSPSRKSSSQIQQQKSQIKTDETLLPCSPVVVASSVPESTSKSDEDVTLRPSEVNLEESNTINPEPSSNHGNPNDELQPPTESTESKNDDLQPSRIFPVEDARCGNDELSLPDLPTSECTPMSTTLNTPSHSDNEESSEPITSTTTSTTTPIMTTTITKKLTEPFESVQHLDCDESRELNPIEINPSSPVISFADSPLNCQKNESDITAAEENEDDLNFDFPDIEQQQQQEQEQTPEQVKDTLGQDVQNQEQENNTSKTKGNNQQRGSLDLDSSDFGFPDFSNPSLMHLNEEPRMPAPPIENDSLTKIVKDGAAITSLQVLDTGDDFTDKVNDIWGGIRNLKENDLANSSNNKVLASEEKQVQTDRTRKARKGSLRHVRKRKNASGAINKPPTLDRPETDSTPCEREINEKQDGESGRYDERSLDKGLEVTPDQCERGDKNEENKQDSAQEEVLNLTVTPKETIPSVEHLEVDDQERESLGESLGALSDTVKSLKQDNSERSPDNDLNELGVERKGHNLINTPFQEMVQDEEQKQILVDKETGECETSISANSGIEVCNHDQIVDHQTCELDELNLTSGENQLMEHPTERTSEVDKEPAVRADTENFVNQSSDQVKISESTENTDNIDSVLIDKLSSYPKSSDSSRECRRSLDSVWQCLKPERTKNRAKSVELDKNVDGDEAEFLKEFKSLKRKRSIGQIQDEIEMLKSSIVELRNMNNSINDVTKSKTPPRNSDSPNSDYESKDTPLPTLSETQSSKSSKSVFSAALDENLGKSSEKYFEGVRNCVDSDIKIQLPSMNLQISDKQENCCERGASNPTEGIKIEINVSRVESQLSKDTQIISKSNQQLNISVPPDSPIHCKVNCTTSVSPSEDAKSKSNTFLEKVIGKGETSVEDDVLNLNSPSPDEVIKSCPKTNSNEKDIIIPVDDKTRETASTISPESPEIISRSDNKQVEIKNELLDESAPKEEDYDSIIKSFENFEHHAVQEPKHDDVPHKDLEMFQNSVPPNGFISSCSKDFDFDNYDFEPFKNKSNEQQSGSLSSQDNEYRRKSCNYLNPLLHLDELENLNAVPVYTTKDGKITYSPNPSYTYRALIIEARQREGHKLFKDYYDDKLEKRNRRYSSSRSRDDLSRYDYGKMRRSSYRKHSYESSRIQSNDDSVGFEDFEEGKVSKAKRDIDSEFEEIKPPTCDETDCKTDGDCVLNATRGRSSLDGQTRKTSENAVEGVEVPNSSNRKLFFDISLPSALSLPSDCDNKSLPPTEEISERARNNSLSEKTPNRCIFDLQHLKEDVLKKLSDLEARISEPDSHKRLCDLSEEIKQTDFSDKREQCDRNRNEESGMACDRSEMVNHVETQDCVSSVADLDHESEVCLTSGVDTVVNLDTKKTPERISEPSTSDVKDSQTHTVESLRNEAVISPTPTEMDMDSFVDDLLESCSNIQKIKEVSNHSEISGRVTQSDPRVMIRNSSRAMNLTDHIEHKSGSFNSLYVDNTFQNDCDVSGPTGRSLKPQSYNGGIFQCTGRFGQSELIRKTITALQSLERAGDTGDETTTTQLGQSDFEPNNSGQDRPISMKDGELALPNGGTVNSSQTTHMSEIGCIAEHPNQYNTPILTDGSIRTDLSAKCEDLNDMMTDNVETMLNNSDHMMRNGPQQVLSTDDDTDKRKLRNECGRDLQGSNDSDAVFSSPDHPNNFRPSYQGKFLKSPETTSNIRRKSSAPAARDLIPKSIDGLHPGRTERTFSLPCSIDTANFSFEICEQFIRREKLHSSQSDAVVKCIPKLVIRKSDTKPKLFAKSKSVETSSSGDVQKNAPDSPIKNNSTHPKIPKMIIRNVRSRPVTPGLDDCAENTCSSTNENEPKSLKVKIKLDEKTLDHVGHKLPNSNESLEVKIPKMKIKLEEKLPRVVIQSDEVNGVDHQKTIPKMKITNVKGNLPKIKEKRSVTAHISSSESSHKRHSSSSSSQSKKIRRSPKEERQADPIIEDMQFSPESDCKQKSPNSNSGSAASKIPKVIIKRTSPSAEFKCELSKEAIVNAQPQVVLTRLKKLDSMAQSIKSTDLEAIDGNCIPDDKLEDKLESNELQWKSFIRGLKRRRELSRSSSTSDLSRLSSPKLKRRRISDYTLDYQDSDSGTRLTFPAPSNSNDDGAEDEIAPSTTNPIDSDQDQLNTFASAKAYWRSLDENMNSRGKDGYEDSSALPDEDADRPDSGEPPFSSPKSLPEPSTLDLTTTNIEDKPQEETQDEAQADDVSQDKEVEEVKDVQEESEESSRIELLLLLDKDVDVHEEEIDGTLDSACGTTSVIKLDTSDESQTTIDILPVSPKQAEQQPPSQVESPAVQQEQTSNSGDGEQVVILTEDALPMHFEYELEVGESQDDDSLMVPMPVDEVDGSSGSDGHKQVHGILISEELVIEDDLSGNTMVEEPMETETSVDPEPPPTLDTDTIAENSISNSESAVTEDQPPPEEQVAKEASLIDDSTVTENVVPEVSIVMEPQVIEEQQQEVVAAVDESSCPVMETPEEACANLGLEIASNSNSDMLAKEVLAAKETLKKYLGTLSGLANGPTTRSRLKEKKRAGNCGIVDSNKAKLAKSKTKSSSLKHHNNSGSKGIPSTKSTKSNPVTTKTEKRSKSLTDQETANVIANISNLKLKSGKRPVEAVDVPAEGQADKSDEPAKAKTPRVCPEMGISKIVRELVFHDKATIRHRRYCMLCERWFPSTLRHRRHLAGYQHRHTELSQRKAIHMLFLLFTGKLCPKLLPPTVVRTDCVPGELTPLQIAVQDFAMVFDGVQQAVAKQSEEKES</sequence>
<evidence type="ECO:0000313" key="1">
    <source>
        <dbReference type="EMBL" id="KAJ8687175.1"/>
    </source>
</evidence>
<keyword evidence="2" id="KW-1185">Reference proteome</keyword>
<dbReference type="Proteomes" id="UP001239111">
    <property type="component" value="Chromosome 1"/>
</dbReference>
<evidence type="ECO:0000313" key="2">
    <source>
        <dbReference type="Proteomes" id="UP001239111"/>
    </source>
</evidence>
<name>A0ACC2PU84_9HYME</name>
<comment type="caution">
    <text evidence="1">The sequence shown here is derived from an EMBL/GenBank/DDBJ whole genome shotgun (WGS) entry which is preliminary data.</text>
</comment>
<organism evidence="1 2">
    <name type="scientific">Eretmocerus hayati</name>
    <dbReference type="NCBI Taxonomy" id="131215"/>
    <lineage>
        <taxon>Eukaryota</taxon>
        <taxon>Metazoa</taxon>
        <taxon>Ecdysozoa</taxon>
        <taxon>Arthropoda</taxon>
        <taxon>Hexapoda</taxon>
        <taxon>Insecta</taxon>
        <taxon>Pterygota</taxon>
        <taxon>Neoptera</taxon>
        <taxon>Endopterygota</taxon>
        <taxon>Hymenoptera</taxon>
        <taxon>Apocrita</taxon>
        <taxon>Proctotrupomorpha</taxon>
        <taxon>Chalcidoidea</taxon>
        <taxon>Aphelinidae</taxon>
        <taxon>Aphelininae</taxon>
        <taxon>Eretmocerus</taxon>
    </lineage>
</organism>